<dbReference type="Gene3D" id="3.40.190.10">
    <property type="entry name" value="Periplasmic binding protein-like II"/>
    <property type="match status" value="2"/>
</dbReference>
<dbReference type="PANTHER" id="PTHR30061:SF50">
    <property type="entry name" value="MALTOSE_MALTODEXTRIN-BINDING PERIPLASMIC PROTEIN"/>
    <property type="match status" value="1"/>
</dbReference>
<comment type="caution">
    <text evidence="5">The sequence shown here is derived from an EMBL/GenBank/DDBJ whole genome shotgun (WGS) entry which is preliminary data.</text>
</comment>
<dbReference type="InterPro" id="IPR006059">
    <property type="entry name" value="SBP"/>
</dbReference>
<dbReference type="PROSITE" id="PS51257">
    <property type="entry name" value="PROKAR_LIPOPROTEIN"/>
    <property type="match status" value="1"/>
</dbReference>
<gene>
    <name evidence="5" type="ORF">GCM10022252_21620</name>
</gene>
<dbReference type="EMBL" id="BAABAQ010000003">
    <property type="protein sequence ID" value="GAA4187655.1"/>
    <property type="molecule type" value="Genomic_DNA"/>
</dbReference>
<evidence type="ECO:0000313" key="6">
    <source>
        <dbReference type="Proteomes" id="UP001501251"/>
    </source>
</evidence>
<dbReference type="Pfam" id="PF13416">
    <property type="entry name" value="SBP_bac_8"/>
    <property type="match status" value="1"/>
</dbReference>
<keyword evidence="2" id="KW-0813">Transport</keyword>
<keyword evidence="3 4" id="KW-0732">Signal</keyword>
<evidence type="ECO:0000313" key="5">
    <source>
        <dbReference type="EMBL" id="GAA4187655.1"/>
    </source>
</evidence>
<organism evidence="5 6">
    <name type="scientific">Streptosporangium oxazolinicum</name>
    <dbReference type="NCBI Taxonomy" id="909287"/>
    <lineage>
        <taxon>Bacteria</taxon>
        <taxon>Bacillati</taxon>
        <taxon>Actinomycetota</taxon>
        <taxon>Actinomycetes</taxon>
        <taxon>Streptosporangiales</taxon>
        <taxon>Streptosporangiaceae</taxon>
        <taxon>Streptosporangium</taxon>
    </lineage>
</organism>
<dbReference type="RefSeq" id="WP_344917632.1">
    <property type="nucleotide sequence ID" value="NZ_BAABAQ010000003.1"/>
</dbReference>
<evidence type="ECO:0000256" key="4">
    <source>
        <dbReference type="SAM" id="SignalP"/>
    </source>
</evidence>
<reference evidence="6" key="1">
    <citation type="journal article" date="2019" name="Int. J. Syst. Evol. Microbiol.">
        <title>The Global Catalogue of Microorganisms (GCM) 10K type strain sequencing project: providing services to taxonomists for standard genome sequencing and annotation.</title>
        <authorList>
            <consortium name="The Broad Institute Genomics Platform"/>
            <consortium name="The Broad Institute Genome Sequencing Center for Infectious Disease"/>
            <person name="Wu L."/>
            <person name="Ma J."/>
        </authorList>
    </citation>
    <scope>NUCLEOTIDE SEQUENCE [LARGE SCALE GENOMIC DNA]</scope>
    <source>
        <strain evidence="6">JCM 17388</strain>
    </source>
</reference>
<accession>A0ABP8AQR7</accession>
<evidence type="ECO:0000256" key="2">
    <source>
        <dbReference type="ARBA" id="ARBA00022448"/>
    </source>
</evidence>
<name>A0ABP8AQR7_9ACTN</name>
<proteinExistence type="inferred from homology"/>
<feature type="signal peptide" evidence="4">
    <location>
        <begin position="1"/>
        <end position="28"/>
    </location>
</feature>
<dbReference type="Proteomes" id="UP001501251">
    <property type="component" value="Unassembled WGS sequence"/>
</dbReference>
<evidence type="ECO:0000256" key="1">
    <source>
        <dbReference type="ARBA" id="ARBA00008520"/>
    </source>
</evidence>
<evidence type="ECO:0000256" key="3">
    <source>
        <dbReference type="ARBA" id="ARBA00022729"/>
    </source>
</evidence>
<comment type="similarity">
    <text evidence="1">Belongs to the bacterial solute-binding protein 1 family.</text>
</comment>
<dbReference type="CDD" id="cd14748">
    <property type="entry name" value="PBP2_UgpB"/>
    <property type="match status" value="1"/>
</dbReference>
<keyword evidence="6" id="KW-1185">Reference proteome</keyword>
<dbReference type="SUPFAM" id="SSF53850">
    <property type="entry name" value="Periplasmic binding protein-like II"/>
    <property type="match status" value="1"/>
</dbReference>
<feature type="chain" id="PRO_5045786210" evidence="4">
    <location>
        <begin position="29"/>
        <end position="410"/>
    </location>
</feature>
<sequence length="410" mass="44010">MTPPFRSAAVLVLVLVLAGITACGQSGAPGRTGTSASQTVNFWYYQPTPEQSVRVKDLAKKFEAANPGIRLKITEIPKDDYNTKLASAISGGRAPDVGYLDQPLMARYANADQIVEVPAGTIEEADYYEGALNTNKVGGRLYGVPLQQTTVVLFYNKKYVTTPPTTWEELVTASQKVHAEHPGVAGVEVPKGDGYGAWLFPGFVASAGGSMLDEAGQRVTFTERPAQDALTLWRTLLASSPRKISGSENAFQKGLTAMKFSGPWDVLGIREQFPGLRFGTALLPRKTREASTIGGDNGVVFKGAKNADGGWKWLRFLTDATHNAEFSAITGNFPVNKRAAASVKAGTDPEFEAVLEQLESATPRPAVTEWLQINDQYLAKAIEEAVDGGRSPAEALDTAAVSARKVLGWK</sequence>
<dbReference type="PANTHER" id="PTHR30061">
    <property type="entry name" value="MALTOSE-BINDING PERIPLASMIC PROTEIN"/>
    <property type="match status" value="1"/>
</dbReference>
<protein>
    <submittedName>
        <fullName evidence="5">ABC transporter substrate-binding protein</fullName>
    </submittedName>
</protein>